<reference evidence="2" key="1">
    <citation type="journal article" date="2013" name="Genetics">
        <title>The draft genome and transcriptome of Panagrellus redivivus are shaped by the harsh demands of a free-living lifestyle.</title>
        <authorList>
            <person name="Srinivasan J."/>
            <person name="Dillman A.R."/>
            <person name="Macchietto M.G."/>
            <person name="Heikkinen L."/>
            <person name="Lakso M."/>
            <person name="Fracchia K.M."/>
            <person name="Antoshechkin I."/>
            <person name="Mortazavi A."/>
            <person name="Wong G."/>
            <person name="Sternberg P.W."/>
        </authorList>
    </citation>
    <scope>NUCLEOTIDE SEQUENCE [LARGE SCALE GENOMIC DNA]</scope>
    <source>
        <strain evidence="2">MT8872</strain>
    </source>
</reference>
<dbReference type="PANTHER" id="PTHR46762:SF1">
    <property type="entry name" value="NUCLEOREDOXIN-LIKE PROTEIN 2"/>
    <property type="match status" value="1"/>
</dbReference>
<dbReference type="AlphaFoldDB" id="A0A7E4W2F7"/>
<protein>
    <submittedName>
        <fullName evidence="3">Thioredoxin domain-containing protein</fullName>
    </submittedName>
</protein>
<sequence>MVALYFSAEWCPSCLDFTPKLKKFYEEGVNSGLEIVFISIDKSAKKQEAYLKEYHGNWLYIPYGDASIETLKKNYNTRHCIPFLVLLQNDGSPTMAIENFVDDVEMDHLTMKEILKKWADKIV</sequence>
<name>A0A7E4W2F7_PANRE</name>
<reference evidence="3" key="2">
    <citation type="submission" date="2020-10" db="UniProtKB">
        <authorList>
            <consortium name="WormBaseParasite"/>
        </authorList>
    </citation>
    <scope>IDENTIFICATION</scope>
</reference>
<dbReference type="InterPro" id="IPR036249">
    <property type="entry name" value="Thioredoxin-like_sf"/>
</dbReference>
<evidence type="ECO:0000313" key="2">
    <source>
        <dbReference type="Proteomes" id="UP000492821"/>
    </source>
</evidence>
<dbReference type="InterPro" id="IPR012336">
    <property type="entry name" value="Thioredoxin-like_fold"/>
</dbReference>
<dbReference type="PANTHER" id="PTHR46762">
    <property type="entry name" value="NUCLEOREDOXIN-LIKE PROTEIN 2"/>
    <property type="match status" value="1"/>
</dbReference>
<dbReference type="InterPro" id="IPR013766">
    <property type="entry name" value="Thioredoxin_domain"/>
</dbReference>
<feature type="domain" description="Thioredoxin" evidence="1">
    <location>
        <begin position="1"/>
        <end position="120"/>
    </location>
</feature>
<evidence type="ECO:0000313" key="3">
    <source>
        <dbReference type="WBParaSite" id="Pan_g6155.t1"/>
    </source>
</evidence>
<dbReference type="PROSITE" id="PS51352">
    <property type="entry name" value="THIOREDOXIN_2"/>
    <property type="match status" value="1"/>
</dbReference>
<dbReference type="GO" id="GO:0007600">
    <property type="term" value="P:sensory perception"/>
    <property type="evidence" value="ECO:0007669"/>
    <property type="project" value="InterPro"/>
</dbReference>
<accession>A0A7E4W2F7</accession>
<evidence type="ECO:0000259" key="1">
    <source>
        <dbReference type="PROSITE" id="PS51352"/>
    </source>
</evidence>
<dbReference type="SUPFAM" id="SSF52833">
    <property type="entry name" value="Thioredoxin-like"/>
    <property type="match status" value="1"/>
</dbReference>
<organism evidence="2 3">
    <name type="scientific">Panagrellus redivivus</name>
    <name type="common">Microworm</name>
    <dbReference type="NCBI Taxonomy" id="6233"/>
    <lineage>
        <taxon>Eukaryota</taxon>
        <taxon>Metazoa</taxon>
        <taxon>Ecdysozoa</taxon>
        <taxon>Nematoda</taxon>
        <taxon>Chromadorea</taxon>
        <taxon>Rhabditida</taxon>
        <taxon>Tylenchina</taxon>
        <taxon>Panagrolaimomorpha</taxon>
        <taxon>Panagrolaimoidea</taxon>
        <taxon>Panagrolaimidae</taxon>
        <taxon>Panagrellus</taxon>
    </lineage>
</organism>
<dbReference type="Proteomes" id="UP000492821">
    <property type="component" value="Unassembled WGS sequence"/>
</dbReference>
<keyword evidence="2" id="KW-1185">Reference proteome</keyword>
<dbReference type="Pfam" id="PF13905">
    <property type="entry name" value="Thioredoxin_8"/>
    <property type="match status" value="1"/>
</dbReference>
<dbReference type="Gene3D" id="3.40.30.10">
    <property type="entry name" value="Glutaredoxin"/>
    <property type="match status" value="1"/>
</dbReference>
<dbReference type="GO" id="GO:0045494">
    <property type="term" value="P:photoreceptor cell maintenance"/>
    <property type="evidence" value="ECO:0007669"/>
    <property type="project" value="InterPro"/>
</dbReference>
<dbReference type="WBParaSite" id="Pan_g6155.t1">
    <property type="protein sequence ID" value="Pan_g6155.t1"/>
    <property type="gene ID" value="Pan_g6155"/>
</dbReference>
<dbReference type="InterPro" id="IPR029519">
    <property type="entry name" value="RdCVF2"/>
</dbReference>
<proteinExistence type="predicted"/>